<evidence type="ECO:0000313" key="2">
    <source>
        <dbReference type="EMBL" id="MBB5061062.1"/>
    </source>
</evidence>
<reference evidence="2 3" key="1">
    <citation type="submission" date="2020-08" db="EMBL/GenBank/DDBJ databases">
        <title>Genomic Encyclopedia of Type Strains, Phase IV (KMG-V): Genome sequencing to study the core and pangenomes of soil and plant-associated prokaryotes.</title>
        <authorList>
            <person name="Whitman W."/>
        </authorList>
    </citation>
    <scope>NUCLEOTIDE SEQUENCE [LARGE SCALE GENOMIC DNA]</scope>
    <source>
        <strain evidence="2 3">M8UP14</strain>
    </source>
</reference>
<dbReference type="RefSeq" id="WP_184223736.1">
    <property type="nucleotide sequence ID" value="NZ_JACHIP010000026.1"/>
</dbReference>
<accession>A0A7W7ZJS3</accession>
<keyword evidence="1" id="KW-0812">Transmembrane</keyword>
<proteinExistence type="predicted"/>
<keyword evidence="1" id="KW-1133">Transmembrane helix</keyword>
<feature type="transmembrane region" description="Helical" evidence="1">
    <location>
        <begin position="239"/>
        <end position="259"/>
    </location>
</feature>
<keyword evidence="3" id="KW-1185">Reference proteome</keyword>
<evidence type="ECO:0000256" key="1">
    <source>
        <dbReference type="SAM" id="Phobius"/>
    </source>
</evidence>
<protein>
    <submittedName>
        <fullName evidence="2">Uncharacterized protein</fullName>
    </submittedName>
</protein>
<dbReference type="Proteomes" id="UP000540989">
    <property type="component" value="Unassembled WGS sequence"/>
</dbReference>
<dbReference type="AlphaFoldDB" id="A0A7W7ZJS3"/>
<name>A0A7W7ZJS3_9BACT</name>
<keyword evidence="1" id="KW-0472">Membrane</keyword>
<evidence type="ECO:0000313" key="3">
    <source>
        <dbReference type="Proteomes" id="UP000540989"/>
    </source>
</evidence>
<sequence length="335" mass="34856">MPTLTRRTLLNNSGILMAGSGAILSGNYAFGATTTSKKPTAKFSREMHAYVMDHISLHVHKASQQAITPADLLKSASHFHLYASHVDTLPITLPHVSPSSDSSAAQSTAAVPSVHVPPSISARVLNRLNARNPDLTTSHLDSYMSQIAQSASGTSGVFQNPEQYSLSAILRCQADVFKLTAAALQAAIETGAYQPAAYHPHRQQPPVSPRGIDVFDAKHAAAHLEFICKVKPKSKKQTVCDAVAVAGTGAGGVSAWLTAGWKLFTLSVKAASGSADAVAAYTTALEEAAPTVEWAAAALEYALDLGAFGPEAIVGGLAIIATVAGVVVGYCKITS</sequence>
<gene>
    <name evidence="2" type="ORF">HDF16_005798</name>
</gene>
<comment type="caution">
    <text evidence="2">The sequence shown here is derived from an EMBL/GenBank/DDBJ whole genome shotgun (WGS) entry which is preliminary data.</text>
</comment>
<feature type="transmembrane region" description="Helical" evidence="1">
    <location>
        <begin position="312"/>
        <end position="331"/>
    </location>
</feature>
<dbReference type="EMBL" id="JACHIP010000026">
    <property type="protein sequence ID" value="MBB5061062.1"/>
    <property type="molecule type" value="Genomic_DNA"/>
</dbReference>
<organism evidence="2 3">
    <name type="scientific">Granulicella aggregans</name>
    <dbReference type="NCBI Taxonomy" id="474949"/>
    <lineage>
        <taxon>Bacteria</taxon>
        <taxon>Pseudomonadati</taxon>
        <taxon>Acidobacteriota</taxon>
        <taxon>Terriglobia</taxon>
        <taxon>Terriglobales</taxon>
        <taxon>Acidobacteriaceae</taxon>
        <taxon>Granulicella</taxon>
    </lineage>
</organism>